<evidence type="ECO:0008006" key="3">
    <source>
        <dbReference type="Google" id="ProtNLM"/>
    </source>
</evidence>
<keyword evidence="2" id="KW-1185">Reference proteome</keyword>
<name>A0ABQ8STZ2_PERAM</name>
<evidence type="ECO:0000313" key="1">
    <source>
        <dbReference type="EMBL" id="KAJ4437167.1"/>
    </source>
</evidence>
<dbReference type="EMBL" id="JAJSOF020000021">
    <property type="protein sequence ID" value="KAJ4437167.1"/>
    <property type="molecule type" value="Genomic_DNA"/>
</dbReference>
<reference evidence="1 2" key="1">
    <citation type="journal article" date="2022" name="Allergy">
        <title>Genome assembly and annotation of Periplaneta americana reveal a comprehensive cockroach allergen profile.</title>
        <authorList>
            <person name="Wang L."/>
            <person name="Xiong Q."/>
            <person name="Saelim N."/>
            <person name="Wang L."/>
            <person name="Nong W."/>
            <person name="Wan A.T."/>
            <person name="Shi M."/>
            <person name="Liu X."/>
            <person name="Cao Q."/>
            <person name="Hui J.H.L."/>
            <person name="Sookrung N."/>
            <person name="Leung T.F."/>
            <person name="Tungtrongchitr A."/>
            <person name="Tsui S.K.W."/>
        </authorList>
    </citation>
    <scope>NUCLEOTIDE SEQUENCE [LARGE SCALE GENOMIC DNA]</scope>
    <source>
        <strain evidence="1">PWHHKU_190912</strain>
    </source>
</reference>
<dbReference type="Gene3D" id="3.30.420.10">
    <property type="entry name" value="Ribonuclease H-like superfamily/Ribonuclease H"/>
    <property type="match status" value="1"/>
</dbReference>
<dbReference type="PANTHER" id="PTHR47326:SF1">
    <property type="entry name" value="HTH PSQ-TYPE DOMAIN-CONTAINING PROTEIN"/>
    <property type="match status" value="1"/>
</dbReference>
<comment type="caution">
    <text evidence="1">The sequence shown here is derived from an EMBL/GenBank/DDBJ whole genome shotgun (WGS) entry which is preliminary data.</text>
</comment>
<dbReference type="PANTHER" id="PTHR47326">
    <property type="entry name" value="TRANSPOSABLE ELEMENT TC3 TRANSPOSASE-LIKE PROTEIN"/>
    <property type="match status" value="1"/>
</dbReference>
<proteinExistence type="predicted"/>
<sequence>MSMSVQTYVLNAGVCSTNDLHLTLLHWVVYSAIPSSSRWNLRRSNCIGITVLPHIWCGIVGNQLLGPRVLPPRLNGEIYRAFLERELNGLLHDIPLGTRVNLWFMHDGAPAHYCRNASAYLNAVYPDERIGRAGSTPWPARSPDVNPLDFYLWGRLKSLVYASGVLNVEVLQQRIEHVCGIVRDELNGLCNVQRSLKRRAQKGMWRLNLSKHTILHIYLLKDVIFIGEAYVATLKKLQARMSRVRPHRVKQDVLLLHDNARSHVSHRTTGQIRKFG</sequence>
<accession>A0ABQ8STZ2</accession>
<protein>
    <recommendedName>
        <fullName evidence="3">Transposase</fullName>
    </recommendedName>
</protein>
<organism evidence="1 2">
    <name type="scientific">Periplaneta americana</name>
    <name type="common">American cockroach</name>
    <name type="synonym">Blatta americana</name>
    <dbReference type="NCBI Taxonomy" id="6978"/>
    <lineage>
        <taxon>Eukaryota</taxon>
        <taxon>Metazoa</taxon>
        <taxon>Ecdysozoa</taxon>
        <taxon>Arthropoda</taxon>
        <taxon>Hexapoda</taxon>
        <taxon>Insecta</taxon>
        <taxon>Pterygota</taxon>
        <taxon>Neoptera</taxon>
        <taxon>Polyneoptera</taxon>
        <taxon>Dictyoptera</taxon>
        <taxon>Blattodea</taxon>
        <taxon>Blattoidea</taxon>
        <taxon>Blattidae</taxon>
        <taxon>Blattinae</taxon>
        <taxon>Periplaneta</taxon>
    </lineage>
</organism>
<dbReference type="InterPro" id="IPR036397">
    <property type="entry name" value="RNaseH_sf"/>
</dbReference>
<gene>
    <name evidence="1" type="ORF">ANN_17302</name>
</gene>
<evidence type="ECO:0000313" key="2">
    <source>
        <dbReference type="Proteomes" id="UP001148838"/>
    </source>
</evidence>
<dbReference type="Proteomes" id="UP001148838">
    <property type="component" value="Unassembled WGS sequence"/>
</dbReference>